<dbReference type="PANTHER" id="PTHR43800:SF1">
    <property type="entry name" value="PEPTIDYL-LYSINE N-ACETYLTRANSFERASE YJAB"/>
    <property type="match status" value="1"/>
</dbReference>
<dbReference type="Gene3D" id="3.40.630.30">
    <property type="match status" value="1"/>
</dbReference>
<evidence type="ECO:0000313" key="5">
    <source>
        <dbReference type="Proteomes" id="UP001341444"/>
    </source>
</evidence>
<evidence type="ECO:0000256" key="1">
    <source>
        <dbReference type="ARBA" id="ARBA00022679"/>
    </source>
</evidence>
<dbReference type="InterPro" id="IPR000182">
    <property type="entry name" value="GNAT_dom"/>
</dbReference>
<keyword evidence="1" id="KW-0808">Transferase</keyword>
<dbReference type="Proteomes" id="UP001341444">
    <property type="component" value="Unassembled WGS sequence"/>
</dbReference>
<dbReference type="PROSITE" id="PS51186">
    <property type="entry name" value="GNAT"/>
    <property type="match status" value="1"/>
</dbReference>
<dbReference type="PANTHER" id="PTHR43800">
    <property type="entry name" value="PEPTIDYL-LYSINE N-ACETYLTRANSFERASE YJAB"/>
    <property type="match status" value="1"/>
</dbReference>
<dbReference type="RefSeq" id="WP_066268235.1">
    <property type="nucleotide sequence ID" value="NZ_JARMAB010000025.1"/>
</dbReference>
<dbReference type="Pfam" id="PF00583">
    <property type="entry name" value="Acetyltransf_1"/>
    <property type="match status" value="1"/>
</dbReference>
<evidence type="ECO:0000313" key="4">
    <source>
        <dbReference type="EMBL" id="MED1204640.1"/>
    </source>
</evidence>
<name>A0ABU6MJ06_9BACI</name>
<organism evidence="4 5">
    <name type="scientific">Heyndrickxia acidicola</name>
    <dbReference type="NCBI Taxonomy" id="209389"/>
    <lineage>
        <taxon>Bacteria</taxon>
        <taxon>Bacillati</taxon>
        <taxon>Bacillota</taxon>
        <taxon>Bacilli</taxon>
        <taxon>Bacillales</taxon>
        <taxon>Bacillaceae</taxon>
        <taxon>Heyndrickxia</taxon>
    </lineage>
</organism>
<sequence length="154" mass="17458">MIKILDITDVEAAESVLRIQLPAYNIEAKLLNFYDIPPLHETVNSLLESRETFFGFYQEDELAGVISISFEDNHLVICRLIVHPLHFRKGIGSALLQHVVDSYPEASCFKVSTGEKNEPAVRLYHSFGFQKTGKSEIAPDVYISHFMVEKSLET</sequence>
<dbReference type="InterPro" id="IPR016181">
    <property type="entry name" value="Acyl_CoA_acyltransferase"/>
</dbReference>
<dbReference type="CDD" id="cd04301">
    <property type="entry name" value="NAT_SF"/>
    <property type="match status" value="1"/>
</dbReference>
<feature type="domain" description="N-acetyltransferase" evidence="3">
    <location>
        <begin position="1"/>
        <end position="153"/>
    </location>
</feature>
<dbReference type="SUPFAM" id="SSF55729">
    <property type="entry name" value="Acyl-CoA N-acyltransferases (Nat)"/>
    <property type="match status" value="1"/>
</dbReference>
<proteinExistence type="predicted"/>
<keyword evidence="2" id="KW-0012">Acyltransferase</keyword>
<keyword evidence="5" id="KW-1185">Reference proteome</keyword>
<protein>
    <submittedName>
        <fullName evidence="4">GNAT family N-acetyltransferase</fullName>
    </submittedName>
</protein>
<evidence type="ECO:0000259" key="3">
    <source>
        <dbReference type="PROSITE" id="PS51186"/>
    </source>
</evidence>
<dbReference type="EMBL" id="JARMAB010000025">
    <property type="protein sequence ID" value="MED1204640.1"/>
    <property type="molecule type" value="Genomic_DNA"/>
</dbReference>
<evidence type="ECO:0000256" key="2">
    <source>
        <dbReference type="ARBA" id="ARBA00023315"/>
    </source>
</evidence>
<gene>
    <name evidence="4" type="ORF">P4T90_16460</name>
</gene>
<accession>A0ABU6MJ06</accession>
<comment type="caution">
    <text evidence="4">The sequence shown here is derived from an EMBL/GenBank/DDBJ whole genome shotgun (WGS) entry which is preliminary data.</text>
</comment>
<reference evidence="4 5" key="1">
    <citation type="submission" date="2023-03" db="EMBL/GenBank/DDBJ databases">
        <title>Bacillus Genome Sequencing.</title>
        <authorList>
            <person name="Dunlap C."/>
        </authorList>
    </citation>
    <scope>NUCLEOTIDE SEQUENCE [LARGE SCALE GENOMIC DNA]</scope>
    <source>
        <strain evidence="4 5">B-23453</strain>
    </source>
</reference>